<evidence type="ECO:0000313" key="1">
    <source>
        <dbReference type="EMBL" id="STC70456.1"/>
    </source>
</evidence>
<name>A0A376CPK4_9CORY</name>
<evidence type="ECO:0000313" key="2">
    <source>
        <dbReference type="Proteomes" id="UP000254467"/>
    </source>
</evidence>
<dbReference type="AlphaFoldDB" id="A0A376CPK4"/>
<dbReference type="Pfam" id="PF00702">
    <property type="entry name" value="Hydrolase"/>
    <property type="match status" value="1"/>
</dbReference>
<keyword evidence="2" id="KW-1185">Reference proteome</keyword>
<dbReference type="InterPro" id="IPR023198">
    <property type="entry name" value="PGP-like_dom2"/>
</dbReference>
<dbReference type="InterPro" id="IPR036412">
    <property type="entry name" value="HAD-like_sf"/>
</dbReference>
<protein>
    <submittedName>
        <fullName evidence="1">Predicted phosphatase/phosphohexomutase</fullName>
        <ecNumber evidence="1">3.1.3.-</ecNumber>
    </submittedName>
</protein>
<dbReference type="OrthoDB" id="9797743at2"/>
<reference evidence="1 2" key="1">
    <citation type="submission" date="2018-06" db="EMBL/GenBank/DDBJ databases">
        <authorList>
            <consortium name="Pathogen Informatics"/>
            <person name="Doyle S."/>
        </authorList>
    </citation>
    <scope>NUCLEOTIDE SEQUENCE [LARGE SCALE GENOMIC DNA]</scope>
    <source>
        <strain evidence="1 2">NCTC11862</strain>
    </source>
</reference>
<dbReference type="EMBL" id="UFXQ01000001">
    <property type="protein sequence ID" value="STC70456.1"/>
    <property type="molecule type" value="Genomic_DNA"/>
</dbReference>
<dbReference type="EC" id="3.1.3.-" evidence="1"/>
<dbReference type="Gene3D" id="3.40.50.1000">
    <property type="entry name" value="HAD superfamily/HAD-like"/>
    <property type="match status" value="1"/>
</dbReference>
<dbReference type="PANTHER" id="PTHR18901:SF38">
    <property type="entry name" value="PSEUDOURIDINE-5'-PHOSPHATASE"/>
    <property type="match status" value="1"/>
</dbReference>
<dbReference type="CDD" id="cd07505">
    <property type="entry name" value="HAD_BPGM-like"/>
    <property type="match status" value="1"/>
</dbReference>
<proteinExistence type="predicted"/>
<dbReference type="NCBIfam" id="TIGR01509">
    <property type="entry name" value="HAD-SF-IA-v3"/>
    <property type="match status" value="1"/>
</dbReference>
<gene>
    <name evidence="1" type="primary">yqaB</name>
    <name evidence="1" type="ORF">NCTC11862_02274</name>
</gene>
<dbReference type="Gene3D" id="1.10.150.240">
    <property type="entry name" value="Putative phosphatase, domain 2"/>
    <property type="match status" value="1"/>
</dbReference>
<sequence>MTTPARFPFRAIFWDMDGTLIDTEPLWGIATYELSERLGRRLSTAKREETIGGSFANTLQVCADWAGVTLVDGDLERDRAWMYQRMGQLLSGDIEPLPGIAVLLRSLYDEGVVQFVTTNTERELADYCIDAIGRELFTDTITGDEVPHGKPAPDMYLEAARRVGANPAECLVFEDSWAGMSAAAAAGCRVLGLPGEDRPVPDGVVRFDAANFVRAGAEDVITWWESID</sequence>
<dbReference type="GO" id="GO:0016787">
    <property type="term" value="F:hydrolase activity"/>
    <property type="evidence" value="ECO:0007669"/>
    <property type="project" value="UniProtKB-KW"/>
</dbReference>
<keyword evidence="1" id="KW-0378">Hydrolase</keyword>
<dbReference type="RefSeq" id="WP_018581963.1">
    <property type="nucleotide sequence ID" value="NZ_LDYD01000008.1"/>
</dbReference>
<dbReference type="SFLD" id="SFLDS00003">
    <property type="entry name" value="Haloacid_Dehalogenase"/>
    <property type="match status" value="1"/>
</dbReference>
<dbReference type="PANTHER" id="PTHR18901">
    <property type="entry name" value="2-DEOXYGLUCOSE-6-PHOSPHATE PHOSPHATASE 2"/>
    <property type="match status" value="1"/>
</dbReference>
<dbReference type="SFLD" id="SFLDG01129">
    <property type="entry name" value="C1.5:_HAD__Beta-PGM__Phosphata"/>
    <property type="match status" value="1"/>
</dbReference>
<dbReference type="Proteomes" id="UP000254467">
    <property type="component" value="Unassembled WGS sequence"/>
</dbReference>
<organism evidence="1 2">
    <name type="scientific">Corynebacterium pilosum</name>
    <dbReference type="NCBI Taxonomy" id="35756"/>
    <lineage>
        <taxon>Bacteria</taxon>
        <taxon>Bacillati</taxon>
        <taxon>Actinomycetota</taxon>
        <taxon>Actinomycetes</taxon>
        <taxon>Mycobacteriales</taxon>
        <taxon>Corynebacteriaceae</taxon>
        <taxon>Corynebacterium</taxon>
    </lineage>
</organism>
<dbReference type="STRING" id="35756.GCA_001044155_02575"/>
<dbReference type="SUPFAM" id="SSF56784">
    <property type="entry name" value="HAD-like"/>
    <property type="match status" value="1"/>
</dbReference>
<accession>A0A376CPK4</accession>
<dbReference type="InterPro" id="IPR023214">
    <property type="entry name" value="HAD_sf"/>
</dbReference>
<dbReference type="InterPro" id="IPR006439">
    <property type="entry name" value="HAD-SF_hydro_IA"/>
</dbReference>
<dbReference type="SFLD" id="SFLDG01135">
    <property type="entry name" value="C1.5.6:_HAD__Beta-PGM__Phospha"/>
    <property type="match status" value="1"/>
</dbReference>